<feature type="domain" description="Solute-binding protein family 5" evidence="1">
    <location>
        <begin position="74"/>
        <end position="452"/>
    </location>
</feature>
<evidence type="ECO:0000313" key="2">
    <source>
        <dbReference type="EMBL" id="MBF5058896.1"/>
    </source>
</evidence>
<dbReference type="Gene3D" id="3.10.105.10">
    <property type="entry name" value="Dipeptide-binding Protein, Domain 3"/>
    <property type="match status" value="1"/>
</dbReference>
<dbReference type="PANTHER" id="PTHR30290">
    <property type="entry name" value="PERIPLASMIC BINDING COMPONENT OF ABC TRANSPORTER"/>
    <property type="match status" value="1"/>
</dbReference>
<dbReference type="RefSeq" id="WP_194847187.1">
    <property type="nucleotide sequence ID" value="NZ_JAAEJV010000005.1"/>
</dbReference>
<keyword evidence="3" id="KW-1185">Reference proteome</keyword>
<name>A0ABS0AZJ5_9BACT</name>
<accession>A0ABS0AZJ5</accession>
<dbReference type="Pfam" id="PF00496">
    <property type="entry name" value="SBP_bac_5"/>
    <property type="match status" value="1"/>
</dbReference>
<reference evidence="2 3" key="1">
    <citation type="submission" date="2020-01" db="EMBL/GenBank/DDBJ databases">
        <title>Draft genome sequence of Cand. Neptunochlamydia vexilliferae K9.</title>
        <authorList>
            <person name="Schulz F."/>
            <person name="Koestlbacher S."/>
            <person name="Wascher F."/>
            <person name="Pizzetti I."/>
            <person name="Horn M."/>
        </authorList>
    </citation>
    <scope>NUCLEOTIDE SEQUENCE [LARGE SCALE GENOMIC DNA]</scope>
    <source>
        <strain evidence="2 3">K9</strain>
    </source>
</reference>
<dbReference type="InterPro" id="IPR039424">
    <property type="entry name" value="SBP_5"/>
</dbReference>
<dbReference type="CDD" id="cd08504">
    <property type="entry name" value="PBP2_OppA"/>
    <property type="match status" value="1"/>
</dbReference>
<evidence type="ECO:0000313" key="3">
    <source>
        <dbReference type="Proteomes" id="UP001194714"/>
    </source>
</evidence>
<dbReference type="SUPFAM" id="SSF53850">
    <property type="entry name" value="Periplasmic binding protein-like II"/>
    <property type="match status" value="1"/>
</dbReference>
<dbReference type="EMBL" id="JAAEJV010000005">
    <property type="protein sequence ID" value="MBF5058896.1"/>
    <property type="molecule type" value="Genomic_DNA"/>
</dbReference>
<evidence type="ECO:0000259" key="1">
    <source>
        <dbReference type="Pfam" id="PF00496"/>
    </source>
</evidence>
<dbReference type="Gene3D" id="3.40.190.10">
    <property type="entry name" value="Periplasmic binding protein-like II"/>
    <property type="match status" value="1"/>
</dbReference>
<dbReference type="PANTHER" id="PTHR30290:SF83">
    <property type="entry name" value="ABC TRANSPORTER SUBSTRATE-BINDING PROTEIN"/>
    <property type="match status" value="1"/>
</dbReference>
<sequence length="534" mass="61598">MRVFLFFLFIATICLFGCGKKKSSLESTNSCLNISIGSNLRTLDPRLGGEDPAPHIIRMLFDGLFRRDKEGVLAPAVVESYELSEDKKVYTFYLKKTFWNDGAPVTAYDFEYAWKLSLQPETLSHGAQYFYIIKNAKACVNGKLSVDQLGIQAIDAHTFRVELENPTPYFLGLLDCPLFFPIPKHLAEKDLSWANRLDGTFVSNGPFKLERWKRNDYILVVKNENYWDQDCVQLPGIHLSFIEDSMTQFYLFEKGKLDWVGSPLNKLSSEVVDSLTTHLNFSTLEGPFVYWFFINIDRFPLNNKKLRQALSYAINRKNIVENIFNKRGEPAQAVVAPCFKLGGGAYFRDNNVLLARRLFEEALEELNLTRETFPQIHLKYASGFEAFSRIAQEVQEIWRKELGIHINLEQADWPVHFTAVQKGGYDVGFMGWRTFTYDPIYMLQNFKHKNDMVNMSNWENEKYLELLEQSDREPDPEKRKKILIAAEQLLIEEMVVIPICFLNQNFSFSPRLSGVLVQASGDIDFKFAKLAPCQ</sequence>
<dbReference type="Gene3D" id="3.90.76.10">
    <property type="entry name" value="Dipeptide-binding Protein, Domain 1"/>
    <property type="match status" value="1"/>
</dbReference>
<protein>
    <submittedName>
        <fullName evidence="2">Oligopeptide-binding protein OppA</fullName>
    </submittedName>
</protein>
<gene>
    <name evidence="2" type="ORF">NEPTK9_000396</name>
</gene>
<dbReference type="PIRSF" id="PIRSF002741">
    <property type="entry name" value="MppA"/>
    <property type="match status" value="1"/>
</dbReference>
<comment type="caution">
    <text evidence="2">The sequence shown here is derived from an EMBL/GenBank/DDBJ whole genome shotgun (WGS) entry which is preliminary data.</text>
</comment>
<organism evidence="2 3">
    <name type="scientific">Candidatus Neptunichlamydia vexilliferae</name>
    <dbReference type="NCBI Taxonomy" id="1651774"/>
    <lineage>
        <taxon>Bacteria</taxon>
        <taxon>Pseudomonadati</taxon>
        <taxon>Chlamydiota</taxon>
        <taxon>Chlamydiia</taxon>
        <taxon>Parachlamydiales</taxon>
        <taxon>Simkaniaceae</taxon>
        <taxon>Candidatus Neptunichlamydia</taxon>
    </lineage>
</organism>
<dbReference type="InterPro" id="IPR030678">
    <property type="entry name" value="Peptide/Ni-bd"/>
</dbReference>
<dbReference type="Proteomes" id="UP001194714">
    <property type="component" value="Unassembled WGS sequence"/>
</dbReference>
<dbReference type="InterPro" id="IPR000914">
    <property type="entry name" value="SBP_5_dom"/>
</dbReference>
<proteinExistence type="predicted"/>